<reference evidence="2" key="2">
    <citation type="journal article" date="2015" name="Genome Biol. Evol.">
        <title>Complete Genome Sequence and Transcriptomic Analysis of the Novel Pathogen Elizabethkingia anophelis in Response to Oxidative Stress.</title>
        <authorList>
            <person name="Li Y."/>
            <person name="Liu Y."/>
            <person name="Chew S.C."/>
            <person name="Tay M."/>
            <person name="Salido M.M."/>
            <person name="Teo J."/>
            <person name="Lauro F.M."/>
            <person name="Givskov M."/>
            <person name="Yang L."/>
        </authorList>
    </citation>
    <scope>NUCLEOTIDE SEQUENCE</scope>
    <source>
        <strain evidence="2">NUHP1</strain>
    </source>
</reference>
<evidence type="ECO:0000313" key="3">
    <source>
        <dbReference type="Proteomes" id="UP000028933"/>
    </source>
</evidence>
<evidence type="ECO:0000259" key="1">
    <source>
        <dbReference type="Pfam" id="PF08885"/>
    </source>
</evidence>
<evidence type="ECO:0000313" key="2">
    <source>
        <dbReference type="EMBL" id="AIL45205.1"/>
    </source>
</evidence>
<gene>
    <name evidence="2" type="ORF">BD94_1430</name>
</gene>
<dbReference type="KEGG" id="eao:BD94_1430"/>
<dbReference type="EMBL" id="CP007547">
    <property type="protein sequence ID" value="AIL45205.1"/>
    <property type="molecule type" value="Genomic_DNA"/>
</dbReference>
<reference evidence="2" key="1">
    <citation type="journal article" date="2013" name="Lancet">
        <title>First case of E anophelis outbreak in an intensive-care unit.</title>
        <authorList>
            <person name="Teo J."/>
            <person name="Tan S.Y."/>
            <person name="Tay M."/>
            <person name="Ding Y."/>
            <person name="Kjelleberg S."/>
            <person name="Givskov M."/>
            <person name="Lin R.T."/>
            <person name="Yang L."/>
        </authorList>
    </citation>
    <scope>NUCLEOTIDE SEQUENCE [LARGE SCALE GENOMIC DNA]</scope>
    <source>
        <strain evidence="2">NUHP1</strain>
    </source>
</reference>
<dbReference type="GO" id="GO:0016788">
    <property type="term" value="F:hydrolase activity, acting on ester bonds"/>
    <property type="evidence" value="ECO:0007669"/>
    <property type="project" value="UniProtKB-ARBA"/>
</dbReference>
<dbReference type="CDD" id="cd00229">
    <property type="entry name" value="SGNH_hydrolase"/>
    <property type="match status" value="1"/>
</dbReference>
<feature type="domain" description="GSCFA" evidence="1">
    <location>
        <begin position="21"/>
        <end position="258"/>
    </location>
</feature>
<accession>A0A077EI26</accession>
<dbReference type="Pfam" id="PF08885">
    <property type="entry name" value="GSCFA"/>
    <property type="match status" value="1"/>
</dbReference>
<dbReference type="InterPro" id="IPR036514">
    <property type="entry name" value="SGNH_hydro_sf"/>
</dbReference>
<name>A0A077EI26_9FLAO</name>
<dbReference type="HOGENOM" id="CLU_075057_0_0_10"/>
<organism evidence="2 3">
    <name type="scientific">Elizabethkingia anophelis NUHP1</name>
    <dbReference type="NCBI Taxonomy" id="1338011"/>
    <lineage>
        <taxon>Bacteria</taxon>
        <taxon>Pseudomonadati</taxon>
        <taxon>Bacteroidota</taxon>
        <taxon>Flavobacteriia</taxon>
        <taxon>Flavobacteriales</taxon>
        <taxon>Weeksellaceae</taxon>
        <taxon>Elizabethkingia</taxon>
    </lineage>
</organism>
<dbReference type="Proteomes" id="UP000028933">
    <property type="component" value="Chromosome"/>
</dbReference>
<sequence>MLFRTEIQLAESKQKIQAEDRIFSIGSCFATEMASIFASGQLQTVNNPFGTIFHPVAVNNALKRIYEGREYTEDDFIYHQGKYISLDHHTSFDDQYLHKSLDRINQSLNEAVEFLREARWVIITYGTSWVYEFTEQNKIVANCHKIPQKHFTKRLLSHLEITDAISETINMLKDISSEKLQVLFTISPVRHVKDGIVENQRSKALLINAVHELVEVSEYCEYLPIYEILMDDLRDYRFYKEDLIHPNNQAIQYIWEKFSKAYITPETLNFMKENMKINQALQHRPIQHNSEEYIIFKEKLKERIDAQQQTVHHKIFSNVKI</sequence>
<dbReference type="STRING" id="1338011.BD94_1430"/>
<dbReference type="InterPro" id="IPR014982">
    <property type="entry name" value="GSCFA"/>
</dbReference>
<proteinExistence type="predicted"/>
<dbReference type="eggNOG" id="COG2755">
    <property type="taxonomic scope" value="Bacteria"/>
</dbReference>
<protein>
    <recommendedName>
        <fullName evidence="1">GSCFA domain-containing protein</fullName>
    </recommendedName>
</protein>
<dbReference type="SUPFAM" id="SSF52266">
    <property type="entry name" value="SGNH hydrolase"/>
    <property type="match status" value="1"/>
</dbReference>
<dbReference type="AlphaFoldDB" id="A0A077EI26"/>
<dbReference type="RefSeq" id="WP_024565009.1">
    <property type="nucleotide sequence ID" value="NZ_CP007547.1"/>
</dbReference>
<dbReference type="Gene3D" id="3.40.50.1110">
    <property type="entry name" value="SGNH hydrolase"/>
    <property type="match status" value="1"/>
</dbReference>